<organism evidence="1">
    <name type="scientific">marine sediment metagenome</name>
    <dbReference type="NCBI Taxonomy" id="412755"/>
    <lineage>
        <taxon>unclassified sequences</taxon>
        <taxon>metagenomes</taxon>
        <taxon>ecological metagenomes</taxon>
    </lineage>
</organism>
<evidence type="ECO:0008006" key="2">
    <source>
        <dbReference type="Google" id="ProtNLM"/>
    </source>
</evidence>
<dbReference type="EMBL" id="BARV01020805">
    <property type="protein sequence ID" value="GAI18464.1"/>
    <property type="molecule type" value="Genomic_DNA"/>
</dbReference>
<sequence length="104" mass="11964">PGTEQRIRAKTAWNADSLRGDYADLLIMDEWQLMNEGAWDKVGAPMLLDNDGDAVFIYTPRSFHSRTITKADDPLHASKMYKKAKADTTGRWAFPPNRRYSFRQ</sequence>
<dbReference type="Gene3D" id="3.40.50.300">
    <property type="entry name" value="P-loop containing nucleotide triphosphate hydrolases"/>
    <property type="match status" value="1"/>
</dbReference>
<evidence type="ECO:0000313" key="1">
    <source>
        <dbReference type="EMBL" id="GAI18464.1"/>
    </source>
</evidence>
<accession>X1NII1</accession>
<proteinExistence type="predicted"/>
<protein>
    <recommendedName>
        <fullName evidence="2">Terminase large subunit gp17-like C-terminal domain-containing protein</fullName>
    </recommendedName>
</protein>
<feature type="non-terminal residue" evidence="1">
    <location>
        <position position="1"/>
    </location>
</feature>
<dbReference type="AlphaFoldDB" id="X1NII1"/>
<name>X1NII1_9ZZZZ</name>
<dbReference type="InterPro" id="IPR027417">
    <property type="entry name" value="P-loop_NTPase"/>
</dbReference>
<comment type="caution">
    <text evidence="1">The sequence shown here is derived from an EMBL/GenBank/DDBJ whole genome shotgun (WGS) entry which is preliminary data.</text>
</comment>
<gene>
    <name evidence="1" type="ORF">S06H3_34629</name>
</gene>
<reference evidence="1" key="1">
    <citation type="journal article" date="2014" name="Front. Microbiol.">
        <title>High frequency of phylogenetically diverse reductive dehalogenase-homologous genes in deep subseafloor sedimentary metagenomes.</title>
        <authorList>
            <person name="Kawai M."/>
            <person name="Futagami T."/>
            <person name="Toyoda A."/>
            <person name="Takaki Y."/>
            <person name="Nishi S."/>
            <person name="Hori S."/>
            <person name="Arai W."/>
            <person name="Tsubouchi T."/>
            <person name="Morono Y."/>
            <person name="Uchiyama I."/>
            <person name="Ito T."/>
            <person name="Fujiyama A."/>
            <person name="Inagaki F."/>
            <person name="Takami H."/>
        </authorList>
    </citation>
    <scope>NUCLEOTIDE SEQUENCE</scope>
    <source>
        <strain evidence="1">Expedition CK06-06</strain>
    </source>
</reference>